<evidence type="ECO:0000256" key="2">
    <source>
        <dbReference type="ARBA" id="ARBA00022692"/>
    </source>
</evidence>
<keyword evidence="2 5" id="KW-0812">Transmembrane</keyword>
<name>A0A9D2GTR6_9BACT</name>
<feature type="domain" description="NfeD-like C-terminal" evidence="6">
    <location>
        <begin position="80"/>
        <end position="139"/>
    </location>
</feature>
<evidence type="ECO:0000313" key="8">
    <source>
        <dbReference type="Proteomes" id="UP000824176"/>
    </source>
</evidence>
<gene>
    <name evidence="7" type="ORF">H9804_02930</name>
</gene>
<dbReference type="SUPFAM" id="SSF141322">
    <property type="entry name" value="NfeD domain-like"/>
    <property type="match status" value="1"/>
</dbReference>
<evidence type="ECO:0000256" key="5">
    <source>
        <dbReference type="SAM" id="Phobius"/>
    </source>
</evidence>
<evidence type="ECO:0000259" key="6">
    <source>
        <dbReference type="Pfam" id="PF01957"/>
    </source>
</evidence>
<proteinExistence type="predicted"/>
<keyword evidence="3 5" id="KW-1133">Transmembrane helix</keyword>
<accession>A0A9D2GTR6</accession>
<dbReference type="PANTHER" id="PTHR33507">
    <property type="entry name" value="INNER MEMBRANE PROTEIN YBBJ"/>
    <property type="match status" value="1"/>
</dbReference>
<dbReference type="Gene3D" id="2.40.50.140">
    <property type="entry name" value="Nucleic acid-binding proteins"/>
    <property type="match status" value="1"/>
</dbReference>
<evidence type="ECO:0000256" key="4">
    <source>
        <dbReference type="ARBA" id="ARBA00023136"/>
    </source>
</evidence>
<dbReference type="InterPro" id="IPR002810">
    <property type="entry name" value="NfeD-like_C"/>
</dbReference>
<protein>
    <submittedName>
        <fullName evidence="7">NfeD family protein</fullName>
    </submittedName>
</protein>
<dbReference type="Pfam" id="PF01957">
    <property type="entry name" value="NfeD"/>
    <property type="match status" value="1"/>
</dbReference>
<dbReference type="AlphaFoldDB" id="A0A9D2GTR6"/>
<feature type="transmembrane region" description="Helical" evidence="5">
    <location>
        <begin position="37"/>
        <end position="63"/>
    </location>
</feature>
<sequence>MFLTIFWLILAIIFIVVELSTAAYVSFWFIFGAAVTMLLSFAVSNIQIQIAVFLLVSLLLLLFMRPFALKFAKPKAKSNVDALIDVEGIVTEKIDNTANHGRVQVMGQDWAAMTEDKSIIKPDKHIIVLGVKGNKLIVKEINK</sequence>
<reference evidence="7" key="2">
    <citation type="submission" date="2021-04" db="EMBL/GenBank/DDBJ databases">
        <authorList>
            <person name="Gilroy R."/>
        </authorList>
    </citation>
    <scope>NUCLEOTIDE SEQUENCE</scope>
    <source>
        <strain evidence="7">ChiW4-1371</strain>
    </source>
</reference>
<organism evidence="7 8">
    <name type="scientific">Candidatus Mucispirillum faecigallinarum</name>
    <dbReference type="NCBI Taxonomy" id="2838699"/>
    <lineage>
        <taxon>Bacteria</taxon>
        <taxon>Pseudomonadati</taxon>
        <taxon>Deferribacterota</taxon>
        <taxon>Deferribacteres</taxon>
        <taxon>Deferribacterales</taxon>
        <taxon>Mucispirillaceae</taxon>
        <taxon>Mucispirillum</taxon>
    </lineage>
</organism>
<dbReference type="Proteomes" id="UP000824176">
    <property type="component" value="Unassembled WGS sequence"/>
</dbReference>
<dbReference type="GO" id="GO:0005886">
    <property type="term" value="C:plasma membrane"/>
    <property type="evidence" value="ECO:0007669"/>
    <property type="project" value="TreeGrafter"/>
</dbReference>
<comment type="caution">
    <text evidence="7">The sequence shown here is derived from an EMBL/GenBank/DDBJ whole genome shotgun (WGS) entry which is preliminary data.</text>
</comment>
<evidence type="ECO:0000256" key="3">
    <source>
        <dbReference type="ARBA" id="ARBA00022989"/>
    </source>
</evidence>
<evidence type="ECO:0000256" key="1">
    <source>
        <dbReference type="ARBA" id="ARBA00004141"/>
    </source>
</evidence>
<dbReference type="InterPro" id="IPR012340">
    <property type="entry name" value="NA-bd_OB-fold"/>
</dbReference>
<dbReference type="PANTHER" id="PTHR33507:SF3">
    <property type="entry name" value="INNER MEMBRANE PROTEIN YBBJ"/>
    <property type="match status" value="1"/>
</dbReference>
<comment type="subcellular location">
    <subcellularLocation>
        <location evidence="1">Membrane</location>
        <topology evidence="1">Multi-pass membrane protein</topology>
    </subcellularLocation>
</comment>
<keyword evidence="4 5" id="KW-0472">Membrane</keyword>
<dbReference type="EMBL" id="DXAQ01000041">
    <property type="protein sequence ID" value="HIZ88875.1"/>
    <property type="molecule type" value="Genomic_DNA"/>
</dbReference>
<dbReference type="InterPro" id="IPR052165">
    <property type="entry name" value="Membrane_assoc_protease"/>
</dbReference>
<feature type="transmembrane region" description="Helical" evidence="5">
    <location>
        <begin position="7"/>
        <end position="31"/>
    </location>
</feature>
<evidence type="ECO:0000313" key="7">
    <source>
        <dbReference type="EMBL" id="HIZ88875.1"/>
    </source>
</evidence>
<reference evidence="7" key="1">
    <citation type="journal article" date="2021" name="PeerJ">
        <title>Extensive microbial diversity within the chicken gut microbiome revealed by metagenomics and culture.</title>
        <authorList>
            <person name="Gilroy R."/>
            <person name="Ravi A."/>
            <person name="Getino M."/>
            <person name="Pursley I."/>
            <person name="Horton D.L."/>
            <person name="Alikhan N.F."/>
            <person name="Baker D."/>
            <person name="Gharbi K."/>
            <person name="Hall N."/>
            <person name="Watson M."/>
            <person name="Adriaenssens E.M."/>
            <person name="Foster-Nyarko E."/>
            <person name="Jarju S."/>
            <person name="Secka A."/>
            <person name="Antonio M."/>
            <person name="Oren A."/>
            <person name="Chaudhuri R.R."/>
            <person name="La Ragione R."/>
            <person name="Hildebrand F."/>
            <person name="Pallen M.J."/>
        </authorList>
    </citation>
    <scope>NUCLEOTIDE SEQUENCE</scope>
    <source>
        <strain evidence="7">ChiW4-1371</strain>
    </source>
</reference>